<reference evidence="1 2" key="1">
    <citation type="journal article" date="2015" name="Nature">
        <title>rRNA introns, odd ribosomes, and small enigmatic genomes across a large radiation of phyla.</title>
        <authorList>
            <person name="Brown C.T."/>
            <person name="Hug L.A."/>
            <person name="Thomas B.C."/>
            <person name="Sharon I."/>
            <person name="Castelle C.J."/>
            <person name="Singh A."/>
            <person name="Wilkins M.J."/>
            <person name="Williams K.H."/>
            <person name="Banfield J.F."/>
        </authorList>
    </citation>
    <scope>NUCLEOTIDE SEQUENCE [LARGE SCALE GENOMIC DNA]</scope>
</reference>
<dbReference type="AlphaFoldDB" id="A0A0G1L8L6"/>
<gene>
    <name evidence="1" type="ORF">UW92_C0003G0018</name>
</gene>
<protein>
    <submittedName>
        <fullName evidence="1">Uncharacterized protein</fullName>
    </submittedName>
</protein>
<evidence type="ECO:0000313" key="2">
    <source>
        <dbReference type="Proteomes" id="UP000033966"/>
    </source>
</evidence>
<sequence>MRIVNIYWIWYLPVRKLYIEVKMELLIRISQSDVPLSGFERENETVETISDGLFVRMEEYNEDLLIPKEIRSLNFTLYIQVEERWGSSFASVVCGISGKPLTPYPCPAFGSIETGVQAYFFAPISVVTVTSRCKSDEVVIIEYRGVKKGELAWIQERVIYTGDGETLPSNISYFKEAGRMARKKANCLECRHVHFKKET</sequence>
<proteinExistence type="predicted"/>
<comment type="caution">
    <text evidence="1">The sequence shown here is derived from an EMBL/GenBank/DDBJ whole genome shotgun (WGS) entry which is preliminary data.</text>
</comment>
<accession>A0A0G1L8L6</accession>
<name>A0A0G1L8L6_9BACT</name>
<dbReference type="Proteomes" id="UP000033966">
    <property type="component" value="Unassembled WGS sequence"/>
</dbReference>
<evidence type="ECO:0000313" key="1">
    <source>
        <dbReference type="EMBL" id="KKT92301.1"/>
    </source>
</evidence>
<dbReference type="EMBL" id="LCKF01000003">
    <property type="protein sequence ID" value="KKT92301.1"/>
    <property type="molecule type" value="Genomic_DNA"/>
</dbReference>
<organism evidence="1 2">
    <name type="scientific">Candidatus Jorgensenbacteria bacterium GW2011_GWA2_45_13</name>
    <dbReference type="NCBI Taxonomy" id="1618662"/>
    <lineage>
        <taxon>Bacteria</taxon>
        <taxon>Candidatus Joergenseniibacteriota</taxon>
    </lineage>
</organism>